<sequence>MATSSDIFVNLAEENCTYKINDNSTNMNIGNDYFQATDILALSNISENPNYSENNISTLSSPFLSISSTIFSKEQFNTDYDILTSITAEKLHSLIIQGDKVLSDNFLRLFMQSPPLTEYLSRILIRNTEIAMERLRLMQLTNELNLSNYSSGLSTPLPPQTIFEPSQCNSPSTEIAPSVTSDTSSEISLYEEAVNEVLMESTTQLTQHEYEAILGMLQLKNSCN</sequence>
<protein>
    <submittedName>
        <fullName evidence="2">BESS domain-containing protein</fullName>
    </submittedName>
</protein>
<dbReference type="Proteomes" id="UP000046392">
    <property type="component" value="Unplaced"/>
</dbReference>
<reference evidence="2" key="1">
    <citation type="submission" date="2017-02" db="UniProtKB">
        <authorList>
            <consortium name="WormBaseParasite"/>
        </authorList>
    </citation>
    <scope>IDENTIFICATION</scope>
</reference>
<evidence type="ECO:0000313" key="1">
    <source>
        <dbReference type="Proteomes" id="UP000046392"/>
    </source>
</evidence>
<keyword evidence="1" id="KW-1185">Reference proteome</keyword>
<name>A0A0N5BA20_STREA</name>
<accession>A0A0N5BA20</accession>
<organism evidence="1 2">
    <name type="scientific">Strongyloides papillosus</name>
    <name type="common">Intestinal threadworm</name>
    <dbReference type="NCBI Taxonomy" id="174720"/>
    <lineage>
        <taxon>Eukaryota</taxon>
        <taxon>Metazoa</taxon>
        <taxon>Ecdysozoa</taxon>
        <taxon>Nematoda</taxon>
        <taxon>Chromadorea</taxon>
        <taxon>Rhabditida</taxon>
        <taxon>Tylenchina</taxon>
        <taxon>Panagrolaimomorpha</taxon>
        <taxon>Strongyloidoidea</taxon>
        <taxon>Strongyloididae</taxon>
        <taxon>Strongyloides</taxon>
    </lineage>
</organism>
<dbReference type="AlphaFoldDB" id="A0A0N5BA20"/>
<evidence type="ECO:0000313" key="2">
    <source>
        <dbReference type="WBParaSite" id="SPAL_0000288900.1"/>
    </source>
</evidence>
<proteinExistence type="predicted"/>
<dbReference type="WBParaSite" id="SPAL_0000288900.1">
    <property type="protein sequence ID" value="SPAL_0000288900.1"/>
    <property type="gene ID" value="SPAL_0000288900"/>
</dbReference>